<keyword evidence="3" id="KW-1185">Reference proteome</keyword>
<gene>
    <name evidence="2" type="ORF">M437DRAFT_80214</name>
</gene>
<evidence type="ECO:0000313" key="3">
    <source>
        <dbReference type="Proteomes" id="UP000030672"/>
    </source>
</evidence>
<name>A0A074W387_AURM1</name>
<protein>
    <submittedName>
        <fullName evidence="2">Uncharacterized protein</fullName>
    </submittedName>
</protein>
<evidence type="ECO:0000313" key="2">
    <source>
        <dbReference type="EMBL" id="KEQ67570.1"/>
    </source>
</evidence>
<keyword evidence="1" id="KW-0472">Membrane</keyword>
<dbReference type="AlphaFoldDB" id="A0A074W387"/>
<dbReference type="GeneID" id="63920685"/>
<dbReference type="EMBL" id="KL584824">
    <property type="protein sequence ID" value="KEQ67570.1"/>
    <property type="molecule type" value="Genomic_DNA"/>
</dbReference>
<evidence type="ECO:0000256" key="1">
    <source>
        <dbReference type="SAM" id="Phobius"/>
    </source>
</evidence>
<feature type="transmembrane region" description="Helical" evidence="1">
    <location>
        <begin position="12"/>
        <end position="31"/>
    </location>
</feature>
<proteinExistence type="predicted"/>
<reference evidence="2 3" key="1">
    <citation type="journal article" date="2014" name="BMC Genomics">
        <title>Genome sequencing of four Aureobasidium pullulans varieties: biotechnological potential, stress tolerance, and description of new species.</title>
        <authorList>
            <person name="Gostin Ar C."/>
            <person name="Ohm R.A."/>
            <person name="Kogej T."/>
            <person name="Sonjak S."/>
            <person name="Turk M."/>
            <person name="Zajc J."/>
            <person name="Zalar P."/>
            <person name="Grube M."/>
            <person name="Sun H."/>
            <person name="Han J."/>
            <person name="Sharma A."/>
            <person name="Chiniquy J."/>
            <person name="Ngan C.Y."/>
            <person name="Lipzen A."/>
            <person name="Barry K."/>
            <person name="Grigoriev I.V."/>
            <person name="Gunde-Cimerman N."/>
        </authorList>
    </citation>
    <scope>NUCLEOTIDE SEQUENCE [LARGE SCALE GENOMIC DNA]</scope>
    <source>
        <strain evidence="2 3">CBS 110374</strain>
    </source>
</reference>
<keyword evidence="1" id="KW-1133">Transmembrane helix</keyword>
<dbReference type="HOGENOM" id="CLU_1309881_0_0_1"/>
<feature type="transmembrane region" description="Helical" evidence="1">
    <location>
        <begin position="65"/>
        <end position="86"/>
    </location>
</feature>
<keyword evidence="1" id="KW-0812">Transmembrane</keyword>
<accession>A0A074W387</accession>
<dbReference type="Proteomes" id="UP000030672">
    <property type="component" value="Unassembled WGS sequence"/>
</dbReference>
<feature type="transmembrane region" description="Helical" evidence="1">
    <location>
        <begin position="106"/>
        <end position="127"/>
    </location>
</feature>
<feature type="transmembrane region" description="Helical" evidence="1">
    <location>
        <begin position="37"/>
        <end position="58"/>
    </location>
</feature>
<dbReference type="RefSeq" id="XP_040884593.1">
    <property type="nucleotide sequence ID" value="XM_041027312.1"/>
</dbReference>
<sequence>MDSPSPLDRILRTTTLISFFPALGLLIPYGIVSNTVFPALGLVPAFFSAILGLLSLMANFRWSQLALYMDTFLAISILSILLPFWVLNAGSRQWWNSAGVVMLGTYGTVPLLMNFWIHAFFVVRHLFKMCETFTLTRTCPNCRTNIRAGFVPSITRLSAEKPRHSCESEAQYQPLNASKYDDDARVSSEAGTLYRPSMDTLGSSETVVKLI</sequence>
<dbReference type="STRING" id="1043003.A0A074W387"/>
<organism evidence="2 3">
    <name type="scientific">Aureobasidium melanogenum (strain CBS 110374)</name>
    <name type="common">Aureobasidium pullulans var. melanogenum</name>
    <dbReference type="NCBI Taxonomy" id="1043003"/>
    <lineage>
        <taxon>Eukaryota</taxon>
        <taxon>Fungi</taxon>
        <taxon>Dikarya</taxon>
        <taxon>Ascomycota</taxon>
        <taxon>Pezizomycotina</taxon>
        <taxon>Dothideomycetes</taxon>
        <taxon>Dothideomycetidae</taxon>
        <taxon>Dothideales</taxon>
        <taxon>Saccotheciaceae</taxon>
        <taxon>Aureobasidium</taxon>
    </lineage>
</organism>